<evidence type="ECO:0000313" key="8">
    <source>
        <dbReference type="EMBL" id="MCU7550951.1"/>
    </source>
</evidence>
<dbReference type="PANTHER" id="PTHR30558:SF3">
    <property type="entry name" value="BIOPOLYMER TRANSPORT PROTEIN EXBD-RELATED"/>
    <property type="match status" value="1"/>
</dbReference>
<dbReference type="Proteomes" id="UP001155483">
    <property type="component" value="Unassembled WGS sequence"/>
</dbReference>
<evidence type="ECO:0000256" key="5">
    <source>
        <dbReference type="ARBA" id="ARBA00022989"/>
    </source>
</evidence>
<keyword evidence="7" id="KW-0813">Transport</keyword>
<accession>A0A9X2XY44</accession>
<proteinExistence type="inferred from homology"/>
<dbReference type="Pfam" id="PF02472">
    <property type="entry name" value="ExbD"/>
    <property type="match status" value="1"/>
</dbReference>
<evidence type="ECO:0000256" key="1">
    <source>
        <dbReference type="ARBA" id="ARBA00004162"/>
    </source>
</evidence>
<protein>
    <submittedName>
        <fullName evidence="8">Biopolymer transporter ExbD</fullName>
    </submittedName>
</protein>
<dbReference type="PANTHER" id="PTHR30558">
    <property type="entry name" value="EXBD MEMBRANE COMPONENT OF PMF-DRIVEN MACROMOLECULE IMPORT SYSTEM"/>
    <property type="match status" value="1"/>
</dbReference>
<keyword evidence="3" id="KW-1003">Cell membrane</keyword>
<evidence type="ECO:0000256" key="3">
    <source>
        <dbReference type="ARBA" id="ARBA00022475"/>
    </source>
</evidence>
<name>A0A9X2XY44_9BACT</name>
<dbReference type="EMBL" id="JAOTIF010000016">
    <property type="protein sequence ID" value="MCU7550951.1"/>
    <property type="molecule type" value="Genomic_DNA"/>
</dbReference>
<evidence type="ECO:0000313" key="9">
    <source>
        <dbReference type="Proteomes" id="UP001155483"/>
    </source>
</evidence>
<keyword evidence="5" id="KW-1133">Transmembrane helix</keyword>
<reference evidence="8" key="1">
    <citation type="submission" date="2022-09" db="EMBL/GenBank/DDBJ databases">
        <authorList>
            <person name="Yuan C."/>
            <person name="Ke Z."/>
        </authorList>
    </citation>
    <scope>NUCLEOTIDE SEQUENCE</scope>
    <source>
        <strain evidence="8">LB-8</strain>
    </source>
</reference>
<keyword evidence="9" id="KW-1185">Reference proteome</keyword>
<comment type="subcellular location">
    <subcellularLocation>
        <location evidence="1">Cell membrane</location>
        <topology evidence="1">Single-pass membrane protein</topology>
    </subcellularLocation>
    <subcellularLocation>
        <location evidence="7">Cell membrane</location>
        <topology evidence="7">Single-pass type II membrane protein</topology>
    </subcellularLocation>
</comment>
<dbReference type="InterPro" id="IPR003400">
    <property type="entry name" value="ExbD"/>
</dbReference>
<evidence type="ECO:0000256" key="7">
    <source>
        <dbReference type="RuleBase" id="RU003879"/>
    </source>
</evidence>
<evidence type="ECO:0000256" key="2">
    <source>
        <dbReference type="ARBA" id="ARBA00005811"/>
    </source>
</evidence>
<sequence>MAQIQLQPAPAGKKRYMSRPHIRIDMTPMVDLGFLLITFFIFTSSMSESKASDLYLTAGDEPTSELGASTALTVLISGGDSIYYYNGKWEDAVKNNGMHLSSFDVAKGIGNIIRNKQKALGDKSADLMLLIKPTQRSTYNNLINVLDEVLINNVKKYAIMEPTSGELSAIPTAGN</sequence>
<keyword evidence="6" id="KW-0472">Membrane</keyword>
<dbReference type="AlphaFoldDB" id="A0A9X2XY44"/>
<comment type="caution">
    <text evidence="8">The sequence shown here is derived from an EMBL/GenBank/DDBJ whole genome shotgun (WGS) entry which is preliminary data.</text>
</comment>
<keyword evidence="4 7" id="KW-0812">Transmembrane</keyword>
<gene>
    <name evidence="8" type="ORF">OCK74_17655</name>
</gene>
<organism evidence="8 9">
    <name type="scientific">Paraflavisolibacter caeni</name>
    <dbReference type="NCBI Taxonomy" id="2982496"/>
    <lineage>
        <taxon>Bacteria</taxon>
        <taxon>Pseudomonadati</taxon>
        <taxon>Bacteroidota</taxon>
        <taxon>Chitinophagia</taxon>
        <taxon>Chitinophagales</taxon>
        <taxon>Chitinophagaceae</taxon>
        <taxon>Paraflavisolibacter</taxon>
    </lineage>
</organism>
<dbReference type="GO" id="GO:0005886">
    <property type="term" value="C:plasma membrane"/>
    <property type="evidence" value="ECO:0007669"/>
    <property type="project" value="UniProtKB-SubCell"/>
</dbReference>
<keyword evidence="7" id="KW-0653">Protein transport</keyword>
<dbReference type="GO" id="GO:0015031">
    <property type="term" value="P:protein transport"/>
    <property type="evidence" value="ECO:0007669"/>
    <property type="project" value="UniProtKB-KW"/>
</dbReference>
<reference evidence="8" key="2">
    <citation type="submission" date="2023-04" db="EMBL/GenBank/DDBJ databases">
        <title>Paracnuella aquatica gen. nov., sp. nov., a member of the family Chitinophagaceae isolated from a hot spring.</title>
        <authorList>
            <person name="Wang C."/>
        </authorList>
    </citation>
    <scope>NUCLEOTIDE SEQUENCE</scope>
    <source>
        <strain evidence="8">LB-8</strain>
    </source>
</reference>
<comment type="similarity">
    <text evidence="2 7">Belongs to the ExbD/TolR family.</text>
</comment>
<dbReference type="RefSeq" id="WP_279298390.1">
    <property type="nucleotide sequence ID" value="NZ_JAOTIF010000016.1"/>
</dbReference>
<evidence type="ECO:0000256" key="6">
    <source>
        <dbReference type="ARBA" id="ARBA00023136"/>
    </source>
</evidence>
<dbReference type="GO" id="GO:0022857">
    <property type="term" value="F:transmembrane transporter activity"/>
    <property type="evidence" value="ECO:0007669"/>
    <property type="project" value="InterPro"/>
</dbReference>
<evidence type="ECO:0000256" key="4">
    <source>
        <dbReference type="ARBA" id="ARBA00022692"/>
    </source>
</evidence>